<comment type="caution">
    <text evidence="1">The sequence shown here is derived from an EMBL/GenBank/DDBJ whole genome shotgun (WGS) entry which is preliminary data.</text>
</comment>
<name>A0A3M7QU47_BRAPC</name>
<protein>
    <submittedName>
        <fullName evidence="1">Uncharacterized protein</fullName>
    </submittedName>
</protein>
<dbReference type="AlphaFoldDB" id="A0A3M7QU47"/>
<evidence type="ECO:0000313" key="2">
    <source>
        <dbReference type="Proteomes" id="UP000276133"/>
    </source>
</evidence>
<evidence type="ECO:0000313" key="1">
    <source>
        <dbReference type="EMBL" id="RNA14957.1"/>
    </source>
</evidence>
<accession>A0A3M7QU47</accession>
<dbReference type="EMBL" id="REGN01005076">
    <property type="protein sequence ID" value="RNA14957.1"/>
    <property type="molecule type" value="Genomic_DNA"/>
</dbReference>
<keyword evidence="2" id="KW-1185">Reference proteome</keyword>
<reference evidence="1 2" key="1">
    <citation type="journal article" date="2018" name="Sci. Rep.">
        <title>Genomic signatures of local adaptation to the degree of environmental predictability in rotifers.</title>
        <authorList>
            <person name="Franch-Gras L."/>
            <person name="Hahn C."/>
            <person name="Garcia-Roger E.M."/>
            <person name="Carmona M.J."/>
            <person name="Serra M."/>
            <person name="Gomez A."/>
        </authorList>
    </citation>
    <scope>NUCLEOTIDE SEQUENCE [LARGE SCALE GENOMIC DNA]</scope>
    <source>
        <strain evidence="1">HYR1</strain>
    </source>
</reference>
<organism evidence="1 2">
    <name type="scientific">Brachionus plicatilis</name>
    <name type="common">Marine rotifer</name>
    <name type="synonym">Brachionus muelleri</name>
    <dbReference type="NCBI Taxonomy" id="10195"/>
    <lineage>
        <taxon>Eukaryota</taxon>
        <taxon>Metazoa</taxon>
        <taxon>Spiralia</taxon>
        <taxon>Gnathifera</taxon>
        <taxon>Rotifera</taxon>
        <taxon>Eurotatoria</taxon>
        <taxon>Monogononta</taxon>
        <taxon>Pseudotrocha</taxon>
        <taxon>Ploima</taxon>
        <taxon>Brachionidae</taxon>
        <taxon>Brachionus</taxon>
    </lineage>
</organism>
<dbReference type="Proteomes" id="UP000276133">
    <property type="component" value="Unassembled WGS sequence"/>
</dbReference>
<gene>
    <name evidence="1" type="ORF">BpHYR1_047532</name>
</gene>
<sequence length="100" mass="11956">MFFQLWVNLYKHSLKKLNNNIMVFLLLCLRTHLVKENKFYVFTPISFFIVRLIFASEKYTNRSPKTSLRKNKDSSTLWDSLIKKLNMFNVNIGAIVDMLY</sequence>
<proteinExistence type="predicted"/>